<reference evidence="1" key="1">
    <citation type="submission" date="2018-11" db="EMBL/GenBank/DDBJ databases">
        <authorList>
            <person name="Grassa J C."/>
        </authorList>
    </citation>
    <scope>NUCLEOTIDE SEQUENCE [LARGE SCALE GENOMIC DNA]</scope>
</reference>
<dbReference type="EMBL" id="UZAU01000372">
    <property type="status" value="NOT_ANNOTATED_CDS"/>
    <property type="molecule type" value="Genomic_DNA"/>
</dbReference>
<dbReference type="AlphaFoldDB" id="A0A803PBF8"/>
<dbReference type="EnsemblPlants" id="evm.model.04.1036">
    <property type="protein sequence ID" value="cds.evm.model.04.1036"/>
    <property type="gene ID" value="evm.TU.04.1036"/>
</dbReference>
<sequence>MGKAFSSRNSLPHFLLDLPIYEPFRILLLHNRERVQPFVSGISSTPRGNKHRSSYFFTTPMDTTQRAFNHTGTYLRPVPTEEMIQHAIALTAMPAAEKHAPTIVTVKMLKLVDATAGHELMSFMDAYSGYNQIPMNVADQEHIGQRGAF</sequence>
<evidence type="ECO:0008006" key="3">
    <source>
        <dbReference type="Google" id="ProtNLM"/>
    </source>
</evidence>
<dbReference type="InterPro" id="IPR043128">
    <property type="entry name" value="Rev_trsase/Diguanyl_cyclase"/>
</dbReference>
<dbReference type="Gene3D" id="3.30.70.270">
    <property type="match status" value="1"/>
</dbReference>
<proteinExistence type="predicted"/>
<keyword evidence="2" id="KW-1185">Reference proteome</keyword>
<evidence type="ECO:0000313" key="2">
    <source>
        <dbReference type="Proteomes" id="UP000596661"/>
    </source>
</evidence>
<protein>
    <recommendedName>
        <fullName evidence="3">Reverse transcriptase</fullName>
    </recommendedName>
</protein>
<dbReference type="Proteomes" id="UP000596661">
    <property type="component" value="Chromosome 4"/>
</dbReference>
<reference evidence="1" key="2">
    <citation type="submission" date="2021-03" db="UniProtKB">
        <authorList>
            <consortium name="EnsemblPlants"/>
        </authorList>
    </citation>
    <scope>IDENTIFICATION</scope>
</reference>
<dbReference type="Gramene" id="evm.model.04.1036">
    <property type="protein sequence ID" value="cds.evm.model.04.1036"/>
    <property type="gene ID" value="evm.TU.04.1036"/>
</dbReference>
<evidence type="ECO:0000313" key="1">
    <source>
        <dbReference type="EnsemblPlants" id="cds.evm.model.04.1036"/>
    </source>
</evidence>
<name>A0A803PBF8_CANSA</name>
<organism evidence="1 2">
    <name type="scientific">Cannabis sativa</name>
    <name type="common">Hemp</name>
    <name type="synonym">Marijuana</name>
    <dbReference type="NCBI Taxonomy" id="3483"/>
    <lineage>
        <taxon>Eukaryota</taxon>
        <taxon>Viridiplantae</taxon>
        <taxon>Streptophyta</taxon>
        <taxon>Embryophyta</taxon>
        <taxon>Tracheophyta</taxon>
        <taxon>Spermatophyta</taxon>
        <taxon>Magnoliopsida</taxon>
        <taxon>eudicotyledons</taxon>
        <taxon>Gunneridae</taxon>
        <taxon>Pentapetalae</taxon>
        <taxon>rosids</taxon>
        <taxon>fabids</taxon>
        <taxon>Rosales</taxon>
        <taxon>Cannabaceae</taxon>
        <taxon>Cannabis</taxon>
    </lineage>
</organism>
<accession>A0A803PBF8</accession>